<keyword evidence="2" id="KW-1134">Transmembrane beta strand</keyword>
<proteinExistence type="inferred from homology"/>
<name>A0A1W1I9H6_9BACT</name>
<dbReference type="GO" id="GO:0005886">
    <property type="term" value="C:plasma membrane"/>
    <property type="evidence" value="ECO:0007669"/>
    <property type="project" value="UniProtKB-SubCell"/>
</dbReference>
<dbReference type="Pfam" id="PF02321">
    <property type="entry name" value="OEP"/>
    <property type="match status" value="2"/>
</dbReference>
<dbReference type="GO" id="GO:0015562">
    <property type="term" value="F:efflux transmembrane transporter activity"/>
    <property type="evidence" value="ECO:0007669"/>
    <property type="project" value="InterPro"/>
</dbReference>
<keyword evidence="5" id="KW-1185">Reference proteome</keyword>
<dbReference type="STRING" id="1325564.NSJP_3286"/>
<dbReference type="InterPro" id="IPR003423">
    <property type="entry name" value="OMP_efflux"/>
</dbReference>
<dbReference type="SUPFAM" id="SSF56954">
    <property type="entry name" value="Outer membrane efflux proteins (OEP)"/>
    <property type="match status" value="1"/>
</dbReference>
<comment type="subcellular location">
    <subcellularLocation>
        <location evidence="2">Cell membrane</location>
        <topology evidence="2">Lipid-anchor</topology>
    </subcellularLocation>
</comment>
<organism evidence="4 5">
    <name type="scientific">Nitrospira japonica</name>
    <dbReference type="NCBI Taxonomy" id="1325564"/>
    <lineage>
        <taxon>Bacteria</taxon>
        <taxon>Pseudomonadati</taxon>
        <taxon>Nitrospirota</taxon>
        <taxon>Nitrospiria</taxon>
        <taxon>Nitrospirales</taxon>
        <taxon>Nitrospiraceae</taxon>
        <taxon>Nitrospira</taxon>
    </lineage>
</organism>
<keyword evidence="2 4" id="KW-0449">Lipoprotein</keyword>
<sequence length="480" mass="53424">MRDVMLRSFLVGLLGLLVSCKMGPDYARPAIPVSDSFRMAEEEKNLQSFANVPWWDLYRDEELQKLIRLALEGNKDLKRAVATVDEFAARVLVTRTDFAPQMNVAVNAPGFGNTRNLSFPGFPNLFNYYVQGNLAWELDIWGRIRRSNEAAIGDLLSREENRRGIILQIVSGVAQAYFELRQFDLQRDIALRTLDAWDESVRIARARFKQGYIHRLDVEQFEAERENAAARIAELKRQIVQKENELSVLLGRNPHQISRGRALTEQVMPPVVPAGLPSELLQRRPDVVQAEQQVAAATARIGQAKADRFPKLSITGILGIASPQLTQLVAHETFFGVAGPSVAGPLLNAQVLGFQQEAAEAQARQTVAQYEQTILVAFREVEDSLVAVSTADEQVAAQARQVKALQAALHLANLRYKGGIANYLDVLIAQRNLFDAELSLASTRRLHLVSVVQLYKALGGGWLPAPATESQESEQHARME</sequence>
<evidence type="ECO:0000313" key="5">
    <source>
        <dbReference type="Proteomes" id="UP000192042"/>
    </source>
</evidence>
<keyword evidence="3" id="KW-0175">Coiled coil</keyword>
<feature type="coiled-coil region" evidence="3">
    <location>
        <begin position="218"/>
        <end position="252"/>
    </location>
</feature>
<dbReference type="NCBIfam" id="TIGR01845">
    <property type="entry name" value="outer_NodT"/>
    <property type="match status" value="1"/>
</dbReference>
<dbReference type="Gene3D" id="2.20.200.10">
    <property type="entry name" value="Outer membrane efflux proteins (OEP)"/>
    <property type="match status" value="1"/>
</dbReference>
<keyword evidence="2" id="KW-0812">Transmembrane</keyword>
<comment type="similarity">
    <text evidence="1 2">Belongs to the outer membrane factor (OMF) (TC 1.B.17) family.</text>
</comment>
<evidence type="ECO:0000313" key="4">
    <source>
        <dbReference type="EMBL" id="SLM49453.1"/>
    </source>
</evidence>
<dbReference type="AlphaFoldDB" id="A0A1W1I9H6"/>
<reference evidence="4 5" key="1">
    <citation type="submission" date="2017-03" db="EMBL/GenBank/DDBJ databases">
        <authorList>
            <person name="Afonso C.L."/>
            <person name="Miller P.J."/>
            <person name="Scott M.A."/>
            <person name="Spackman E."/>
            <person name="Goraichik I."/>
            <person name="Dimitrov K.M."/>
            <person name="Suarez D.L."/>
            <person name="Swayne D.E."/>
        </authorList>
    </citation>
    <scope>NUCLEOTIDE SEQUENCE [LARGE SCALE GENOMIC DNA]</scope>
    <source>
        <strain evidence="4">Genome sequencing of Nitrospira japonica strain NJ11</strain>
    </source>
</reference>
<dbReference type="Gene3D" id="1.20.1600.10">
    <property type="entry name" value="Outer membrane efflux proteins (OEP)"/>
    <property type="match status" value="1"/>
</dbReference>
<dbReference type="KEGG" id="nja:NSJP_3286"/>
<dbReference type="RefSeq" id="WP_231989396.1">
    <property type="nucleotide sequence ID" value="NZ_LT828648.1"/>
</dbReference>
<protein>
    <submittedName>
        <fullName evidence="4">RND efflux system, outer membrane factor lipoprotein</fullName>
    </submittedName>
</protein>
<evidence type="ECO:0000256" key="2">
    <source>
        <dbReference type="RuleBase" id="RU362097"/>
    </source>
</evidence>
<accession>A0A1W1I9H6</accession>
<dbReference type="InterPro" id="IPR010131">
    <property type="entry name" value="MdtP/NodT-like"/>
</dbReference>
<evidence type="ECO:0000256" key="3">
    <source>
        <dbReference type="SAM" id="Coils"/>
    </source>
</evidence>
<dbReference type="PANTHER" id="PTHR30203:SF33">
    <property type="entry name" value="BLR4455 PROTEIN"/>
    <property type="match status" value="1"/>
</dbReference>
<keyword evidence="2" id="KW-0564">Palmitate</keyword>
<dbReference type="EMBL" id="LT828648">
    <property type="protein sequence ID" value="SLM49453.1"/>
    <property type="molecule type" value="Genomic_DNA"/>
</dbReference>
<dbReference type="PROSITE" id="PS51257">
    <property type="entry name" value="PROKAR_LIPOPROTEIN"/>
    <property type="match status" value="1"/>
</dbReference>
<gene>
    <name evidence="4" type="primary">ttgC</name>
    <name evidence="4" type="ORF">NSJP_3286</name>
</gene>
<evidence type="ECO:0000256" key="1">
    <source>
        <dbReference type="ARBA" id="ARBA00007613"/>
    </source>
</evidence>
<dbReference type="Proteomes" id="UP000192042">
    <property type="component" value="Chromosome I"/>
</dbReference>
<dbReference type="PANTHER" id="PTHR30203">
    <property type="entry name" value="OUTER MEMBRANE CATION EFFLUX PROTEIN"/>
    <property type="match status" value="1"/>
</dbReference>
<keyword evidence="2" id="KW-0472">Membrane</keyword>